<organism evidence="1 2">
    <name type="scientific">Paracerasibacillus soli</name>
    <dbReference type="NCBI Taxonomy" id="480284"/>
    <lineage>
        <taxon>Bacteria</taxon>
        <taxon>Bacillati</taxon>
        <taxon>Bacillota</taxon>
        <taxon>Bacilli</taxon>
        <taxon>Bacillales</taxon>
        <taxon>Bacillaceae</taxon>
        <taxon>Paracerasibacillus</taxon>
    </lineage>
</organism>
<dbReference type="EMBL" id="JAWDIQ010000001">
    <property type="protein sequence ID" value="MDY0408196.1"/>
    <property type="molecule type" value="Genomic_DNA"/>
</dbReference>
<accession>A0ABU5CPD3</accession>
<reference evidence="1 2" key="1">
    <citation type="submission" date="2023-10" db="EMBL/GenBank/DDBJ databases">
        <title>Virgibacillus soli CC-YMP-6 genome.</title>
        <authorList>
            <person name="Miliotis G."/>
            <person name="Sengupta P."/>
            <person name="Hameed A."/>
            <person name="Chuvochina M."/>
            <person name="Mcdonagh F."/>
            <person name="Simpson A.C."/>
            <person name="Singh N.K."/>
            <person name="Rekha P.D."/>
            <person name="Raman K."/>
            <person name="Hugenholtz P."/>
            <person name="Venkateswaran K."/>
        </authorList>
    </citation>
    <scope>NUCLEOTIDE SEQUENCE [LARGE SCALE GENOMIC DNA]</scope>
    <source>
        <strain evidence="1 2">CC-YMP-6</strain>
    </source>
</reference>
<sequence>MYKRESKKVDEIQQVVSCVILSGFFEHHFIVAYILLPHLNTKRNLGFDDNEVKRWQTYVRIAWQSR</sequence>
<comment type="caution">
    <text evidence="1">The sequence shown here is derived from an EMBL/GenBank/DDBJ whole genome shotgun (WGS) entry which is preliminary data.</text>
</comment>
<dbReference type="Proteomes" id="UP001275315">
    <property type="component" value="Unassembled WGS sequence"/>
</dbReference>
<name>A0ABU5CPD3_9BACI</name>
<evidence type="ECO:0000313" key="2">
    <source>
        <dbReference type="Proteomes" id="UP001275315"/>
    </source>
</evidence>
<dbReference type="RefSeq" id="WP_320379842.1">
    <property type="nucleotide sequence ID" value="NZ_JAWDIQ010000001.1"/>
</dbReference>
<protein>
    <submittedName>
        <fullName evidence="1">Uncharacterized protein</fullName>
    </submittedName>
</protein>
<proteinExistence type="predicted"/>
<gene>
    <name evidence="1" type="ORF">RWD45_05900</name>
</gene>
<keyword evidence="2" id="KW-1185">Reference proteome</keyword>
<evidence type="ECO:0000313" key="1">
    <source>
        <dbReference type="EMBL" id="MDY0408196.1"/>
    </source>
</evidence>